<dbReference type="SUPFAM" id="SSF57850">
    <property type="entry name" value="RING/U-box"/>
    <property type="match status" value="1"/>
</dbReference>
<dbReference type="InterPro" id="IPR000433">
    <property type="entry name" value="Znf_ZZ"/>
</dbReference>
<dbReference type="Proteomes" id="UP000095280">
    <property type="component" value="Unplaced"/>
</dbReference>
<dbReference type="GO" id="GO:0008270">
    <property type="term" value="F:zinc ion binding"/>
    <property type="evidence" value="ECO:0007669"/>
    <property type="project" value="UniProtKB-KW"/>
</dbReference>
<feature type="domain" description="ZZ-type" evidence="7">
    <location>
        <begin position="2763"/>
        <end position="2813"/>
    </location>
</feature>
<dbReference type="Gene3D" id="3.10.20.90">
    <property type="entry name" value="Phosphatidylinositol 3-kinase Catalytic Subunit, Chain A, domain 1"/>
    <property type="match status" value="1"/>
</dbReference>
<evidence type="ECO:0000256" key="6">
    <source>
        <dbReference type="SAM" id="Phobius"/>
    </source>
</evidence>
<feature type="region of interest" description="Disordered" evidence="5">
    <location>
        <begin position="375"/>
        <end position="397"/>
    </location>
</feature>
<dbReference type="SUPFAM" id="SSF54277">
    <property type="entry name" value="CAD &amp; PB1 domains"/>
    <property type="match status" value="1"/>
</dbReference>
<feature type="transmembrane region" description="Helical" evidence="6">
    <location>
        <begin position="753"/>
        <end position="776"/>
    </location>
</feature>
<feature type="transmembrane region" description="Helical" evidence="6">
    <location>
        <begin position="799"/>
        <end position="824"/>
    </location>
</feature>
<dbReference type="Pfam" id="PF00569">
    <property type="entry name" value="ZZ"/>
    <property type="match status" value="1"/>
</dbReference>
<dbReference type="Gene3D" id="3.30.60.90">
    <property type="match status" value="1"/>
</dbReference>
<keyword evidence="6" id="KW-0812">Transmembrane</keyword>
<proteinExistence type="predicted"/>
<evidence type="ECO:0000313" key="9">
    <source>
        <dbReference type="WBParaSite" id="maker-uti_cns_0000459-snap-gene-0.2-mRNA-1"/>
    </source>
</evidence>
<keyword evidence="6" id="KW-1133">Transmembrane helix</keyword>
<accession>A0A1I8G0G8</accession>
<sequence>MAVMAMKRPVEARLLSAGWSLLNSASCGRSSVPFLSREVQHNLMRNHGNIDPDQGHRDALQLSAAQQSNSANAFAAGLRRICRYLLLGVRTDLNVFGSSSWLGAGSIELHSMAIQFGPANVEQAGGSHVNQNWRRQRRQMIEMQQHQPANKPADTLINIPQPTLVNSPGGGVKGSDLEAQVLAANISQVSAVHNRFTLCRSLGGRKSSNSTMKKCLSITDTTEAGWIVRLCTGCTASIRWPKRNLCCGGARCLRINLPANAGCHDDDRLVADSLDTRPDSQRSANSCYANWPISVAFPWQREQHARPAEAGVGSFYVMESVGIGRDGARILQVNERQGFESSSGPVDAARGVSTGLAVAGSAVCRGRRVDAVKEEKELEQESARASPGSIGTLANSGSPNSLHIAAAPPVVAGKMSDFRKSDGHDGEGLVGVDGRPAVGALVDSFAQQAQHGGHRRPADVHVKEAHLRMRGLLMHRCLHLAVISGSGSKGAGQADANSGLANAAFARQHKQFSPNSSQAIANSVQIGVGSGPASPAAAQALVRTASARGGFAGRLATHTRTMGGSVFRTIGGKGDISSDCLLLLLLRSSLRLQQDSRLSSSGTRKHSGVRLMLLRQTQYSLGSAGSCGSCCSRGGKQYNIGRLHYADATALVAAAVDFVVIVIVVVGVLGCFAFSIQQNFLMLTANTDFDLRPRLLIFTSNSSLLRCNASRSARSPEMRARNSDRVCATSSNSEALGRCKCVTEGSMGHVSTLFIVLFIPFIVIFISLSLGCRSLLVRRWRRRRRRGCRSVSVSASRRIVIFVSFVVNLLFLHTLLLLAVSLAVGQRQLRRRCRCRFVDLRSLRRIHRLMLLLATGGGGVDDFESVGASASALTSTSISPSALRRPARRERRPPRPLLVVEVEVDLGVGVGVDGGDAAAVLRRRPLDVDEVDLGVGAQLVKHSNLQRISMTNNVGKLRAQEASSNCCRLLLIQFLIIIVSSSQAGQMSIECGDTLFQSIVPMMIDNSGQWSPIVKRMGGAAATQGGVGCSGCCGGRVFIVASEFLHGSNSPNSRSSCRLTSHRRSRSTIAAIRASDSSREPAASSVSRAMACTGRLSRQAANEPRPPALPPALLAPPPLAPAPIPETTRIAAAARRATRHSAAGSSTNKAGLFLVSNVLIFNCWLSLDTVVLTACFGVMMLFGRNHQNSRAARMMQHKSSAKHADASTAENDEVGLRGKGTRNMDLVQHTCWRPWCWRPGAGAPGAGALVLAPLVLVLAPLVLAPLVLAPLVLAPLVLAPLVLAPLVLAPLVDIASWLIPLLACCVLAANVDYGDAPCPCRHVNCLSSVRARGGPSECRTSVRTNADSSGCGSAPLVLAWLFRVLCMQCAAFCSLRTIAGTPQGVLFCRWVLMIGRSGVGLGPLGYGGVGWSHRERYPVRPCGHSIIARRQVFFVVPELRIAAADATGTLATGRQARTRRFVDCLLANSDTTHSVGVVAFVRAWPKCATCDAIFCSVLEAFISGAASSTHNSRATSESLRALSDTPKHLMKPSKTRLWPALRLMAPICTLLPKFAHEVKAVAEPLVACRVPLTRILISGVCLSYTAAMWVQPLAVSVGPDTRTFDATVEMAAVRDRIASPSGVAHGPEGDEAELAQGAPRLAVGVVRQTGGLEAVGHVADACAVAPGDAGTTELRAQEGAHAGARGRQRVLRSLRHHAAAERHSAVQLAVGLDSVLQDKQKEQKRKPFKVSAGLSKLQFLPRHERCTAAPRSSLGRPPAPSSHLVLGDGVLCATIGHEGSSAALRQLARHPEAIELGSDNVAARSSLDSVWRDVTVGGRLPADADLDALESGVLHLAHCVAYDTVYADEIALYTRHNNLATASERLQAAVSQVAIWSSANKMVLNAKKSEDGLPDEAPARPRILLNETTIPANDSPRFLGVHLDRSLAFRKQVTEALLQSIFTYAAPAWMPWLSDSAIARLQRAQNQALRIVTGQLCTTPTEALHLEAGVCTEATLAIKSALSHSKKLSVCRRTTPAIVPRRYAGTPGPREPLPAFPQCPWSTTTRPPVIATQLPDSESDTEPRRQAEAAIRQLAEDIVIYSDGSACEGVAHGGGAVLICSDSSSLLSALAGRAQHSYPLPDLSSFPDLSLQWVPISHSRTATVYHALDLDRQRDRAEISCRQDAVLRLRSGHCSLLKAYGALVNPAADPTCPRCQDGPEDLVHWLSCGPALRQARLDIFDDDDVPLETLTAAPARALALARRVKAFPKQSGNTTMSKVKHAGFKGIEICVSWQPATDGDIPPNAVEAAPGCYVVRAKLDGFWVPGQLSQGCTAAFVPYGGTEHSITEYEVLVRSDIGCYGRGFKWVKEEDGDVPKKALVAGREKNAEPLYIARGEVDGSVCVGKVHKSRRCAYFPYGGTEHKSKEYEVLDQMPFANTVWHSTFRLVISRCSSRSSGHGGIGGRLVDAAGAANNRHIVAGDAVSISAGALHHSLPLLVRLLNHAQRKVPVPKFSIKSEFVRRLALRHFVDAEPAPRGVQESRHGGLDIRQAVQLTGQRVLGVDYENLPVGLAFIDQAQQAERLDADDRTAGRIVVTPGAGALVHVSGILPGLRQGAIVPDVAVEWKYVINESQSALLDVLHNRVQALLLANLHFGVGPTRNFNDHAMVEFQSQAMSKASIKAYFIDKEDRITEIRRFSVLNPPDIACLVEKVRALFDIDSSQNVRMQWLDSENERVTFSTSEELADALSSSATIDGSDDDGTLRVYISCPSPLIPASKNSVIHPDILCDGCNQPVRGYRFKCVICQDFDLCCHCVVINRHCEHPMIMLRRPKDPFICKLSKWNRSQYARRCRQGVSQAADGSGSGTGSVAGVGTSGAAAVGLGDCSSLPTNDCLRVLKQLEAAAMKVLHRQHHSNMSQSQTPCPFSDAAMMEENRCSMPRRDSIASSLAGGGPDSFVDCSGMLQQQQQESKANQESILNFVHNMSNSLNALLQPLGIEVSYHHHSPSSPGAVATPSDCPLQRPESSAAMMTDETPPQAQPQPPTPPLPPLQRRPLSDTVAKSLCQMQAMGFTDEDANWYHSVQQLVLDELCNVGRRGHRQIEAAIPQPQLHEAVAKELVRPSGIEKQPDTQLAAAATDGVVCSSGRIAAWKLSRRRGQEVFVVHIAGLVDQQVARADLAETSAGFGVMVTISGQERLKVTQLTVSRHRLEQLLALTGLFPRNGADMLGCGGRLGLDAVAPADPAFLGGGVNDDEAACCTFNNGDGGGCIWTQLTFGHRCGRSSSRSSSRRRSRRSHLSNSWSLSQSWHHQTAIEPIENGANIQRNHRRLSGIRHRGSRSNHGAPVGVHFSQTVNQIFKWVAIRRMLGECSSAKPHSESTNSDTGDGASKASCCCLGRQALAPANSLQTCLIRTPQRRDWLGLPTRGACSLRRQSVTRGSLAACLKHSALAYCTSNGGSSIRSAARTIILSIVDINGQAGGRQLVPSLVSAEECRRLALLSEKPTWGLCLMSPTAAPLLAACCLAVAFSIQDCNDLTNSTVASSCETVSTHSRSSSSSSSLVANILESE</sequence>
<feature type="transmembrane region" description="Helical" evidence="6">
    <location>
        <begin position="650"/>
        <end position="674"/>
    </location>
</feature>
<dbReference type="PANTHER" id="PTHR31649:SF1">
    <property type="entry name" value="FARNESOIC ACID O-METHYL TRANSFERASE DOMAIN-CONTAINING PROTEIN"/>
    <property type="match status" value="1"/>
</dbReference>
<dbReference type="Pfam" id="PF11901">
    <property type="entry name" value="DM9"/>
    <property type="match status" value="1"/>
</dbReference>
<keyword evidence="8" id="KW-1185">Reference proteome</keyword>
<dbReference type="PROSITE" id="PS50135">
    <property type="entry name" value="ZF_ZZ_2"/>
    <property type="match status" value="1"/>
</dbReference>
<evidence type="ECO:0000256" key="5">
    <source>
        <dbReference type="SAM" id="MobiDB-lite"/>
    </source>
</evidence>
<feature type="region of interest" description="Disordered" evidence="5">
    <location>
        <begin position="3260"/>
        <end position="3280"/>
    </location>
</feature>
<evidence type="ECO:0000256" key="3">
    <source>
        <dbReference type="ARBA" id="ARBA00022833"/>
    </source>
</evidence>
<feature type="region of interest" description="Disordered" evidence="5">
    <location>
        <begin position="2983"/>
        <end position="3034"/>
    </location>
</feature>
<keyword evidence="3" id="KW-0862">Zinc</keyword>
<dbReference type="SMART" id="SM00666">
    <property type="entry name" value="PB1"/>
    <property type="match status" value="1"/>
</dbReference>
<feature type="transmembrane region" description="Helical" evidence="6">
    <location>
        <begin position="1164"/>
        <end position="1183"/>
    </location>
</feature>
<feature type="transmembrane region" description="Helical" evidence="6">
    <location>
        <begin position="1241"/>
        <end position="1261"/>
    </location>
</feature>
<dbReference type="CDD" id="cd02340">
    <property type="entry name" value="ZZ_NBR1_like"/>
    <property type="match status" value="1"/>
</dbReference>
<evidence type="ECO:0000256" key="2">
    <source>
        <dbReference type="ARBA" id="ARBA00022771"/>
    </source>
</evidence>
<organism evidence="8 9">
    <name type="scientific">Macrostomum lignano</name>
    <dbReference type="NCBI Taxonomy" id="282301"/>
    <lineage>
        <taxon>Eukaryota</taxon>
        <taxon>Metazoa</taxon>
        <taxon>Spiralia</taxon>
        <taxon>Lophotrochozoa</taxon>
        <taxon>Platyhelminthes</taxon>
        <taxon>Rhabditophora</taxon>
        <taxon>Macrostomorpha</taxon>
        <taxon>Macrostomida</taxon>
        <taxon>Macrostomidae</taxon>
        <taxon>Macrostomum</taxon>
    </lineage>
</organism>
<feature type="compositionally biased region" description="Basic residues" evidence="5">
    <location>
        <begin position="3267"/>
        <end position="3276"/>
    </location>
</feature>
<evidence type="ECO:0000259" key="7">
    <source>
        <dbReference type="PROSITE" id="PS50135"/>
    </source>
</evidence>
<keyword evidence="6" id="KW-0472">Membrane</keyword>
<dbReference type="PANTHER" id="PTHR31649">
    <property type="entry name" value="AGAP009604-PA"/>
    <property type="match status" value="1"/>
</dbReference>
<evidence type="ECO:0000256" key="1">
    <source>
        <dbReference type="ARBA" id="ARBA00022723"/>
    </source>
</evidence>
<dbReference type="WBParaSite" id="maker-uti_cns_0000459-snap-gene-0.2-mRNA-1">
    <property type="protein sequence ID" value="maker-uti_cns_0000459-snap-gene-0.2-mRNA-1"/>
    <property type="gene ID" value="maker-uti_cns_0000459-snap-gene-0.2"/>
</dbReference>
<dbReference type="InterPro" id="IPR006616">
    <property type="entry name" value="DM9_repeat"/>
</dbReference>
<dbReference type="InterPro" id="IPR000270">
    <property type="entry name" value="PB1_dom"/>
</dbReference>
<dbReference type="SMART" id="SM00696">
    <property type="entry name" value="DM9"/>
    <property type="match status" value="2"/>
</dbReference>
<keyword evidence="2 4" id="KW-0863">Zinc-finger</keyword>
<evidence type="ECO:0000313" key="8">
    <source>
        <dbReference type="Proteomes" id="UP000095280"/>
    </source>
</evidence>
<feature type="compositionally biased region" description="Pro residues" evidence="5">
    <location>
        <begin position="3017"/>
        <end position="3031"/>
    </location>
</feature>
<dbReference type="PROSITE" id="PS01357">
    <property type="entry name" value="ZF_ZZ_1"/>
    <property type="match status" value="1"/>
</dbReference>
<evidence type="ECO:0000256" key="4">
    <source>
        <dbReference type="PROSITE-ProRule" id="PRU00228"/>
    </source>
</evidence>
<feature type="transmembrane region" description="Helical" evidence="6">
    <location>
        <begin position="1267"/>
        <end position="1287"/>
    </location>
</feature>
<name>A0A1I8G0G8_9PLAT</name>
<protein>
    <submittedName>
        <fullName evidence="9">ZZ-type domain-containing protein</fullName>
    </submittedName>
</protein>
<dbReference type="SMART" id="SM00291">
    <property type="entry name" value="ZnF_ZZ"/>
    <property type="match status" value="1"/>
</dbReference>
<dbReference type="InterPro" id="IPR043145">
    <property type="entry name" value="Znf_ZZ_sf"/>
</dbReference>
<keyword evidence="1" id="KW-0479">Metal-binding</keyword>
<reference evidence="9" key="1">
    <citation type="submission" date="2016-11" db="UniProtKB">
        <authorList>
            <consortium name="WormBaseParasite"/>
        </authorList>
    </citation>
    <scope>IDENTIFICATION</scope>
</reference>